<feature type="transmembrane region" description="Helical" evidence="9">
    <location>
        <begin position="131"/>
        <end position="150"/>
    </location>
</feature>
<feature type="domain" description="Major facilitator superfamily (MFS) profile" evidence="10">
    <location>
        <begin position="10"/>
        <end position="482"/>
    </location>
</feature>
<dbReference type="Pfam" id="PF00083">
    <property type="entry name" value="Sugar_tr"/>
    <property type="match status" value="1"/>
</dbReference>
<evidence type="ECO:0000259" key="10">
    <source>
        <dbReference type="PROSITE" id="PS50850"/>
    </source>
</evidence>
<evidence type="ECO:0000256" key="8">
    <source>
        <dbReference type="SAM" id="MobiDB-lite"/>
    </source>
</evidence>
<dbReference type="PROSITE" id="PS00217">
    <property type="entry name" value="SUGAR_TRANSPORT_2"/>
    <property type="match status" value="1"/>
</dbReference>
<evidence type="ECO:0000256" key="2">
    <source>
        <dbReference type="ARBA" id="ARBA00010992"/>
    </source>
</evidence>
<dbReference type="InterPro" id="IPR020846">
    <property type="entry name" value="MFS_dom"/>
</dbReference>
<feature type="transmembrane region" description="Helical" evidence="9">
    <location>
        <begin position="195"/>
        <end position="212"/>
    </location>
</feature>
<dbReference type="PROSITE" id="PS00216">
    <property type="entry name" value="SUGAR_TRANSPORT_1"/>
    <property type="match status" value="2"/>
</dbReference>
<dbReference type="InterPro" id="IPR005829">
    <property type="entry name" value="Sugar_transporter_CS"/>
</dbReference>
<dbReference type="InterPro" id="IPR005828">
    <property type="entry name" value="MFS_sugar_transport-like"/>
</dbReference>
<feature type="transmembrane region" description="Helical" evidence="9">
    <location>
        <begin position="429"/>
        <end position="448"/>
    </location>
</feature>
<dbReference type="InterPro" id="IPR050360">
    <property type="entry name" value="MFS_Sugar_Transporters"/>
</dbReference>
<comment type="subcellular location">
    <subcellularLocation>
        <location evidence="1">Membrane</location>
        <topology evidence="1">Multi-pass membrane protein</topology>
    </subcellularLocation>
</comment>
<feature type="transmembrane region" description="Helical" evidence="9">
    <location>
        <begin position="281"/>
        <end position="303"/>
    </location>
</feature>
<protein>
    <submittedName>
        <fullName evidence="11">Sugar transporter</fullName>
    </submittedName>
</protein>
<dbReference type="SUPFAM" id="SSF103473">
    <property type="entry name" value="MFS general substrate transporter"/>
    <property type="match status" value="1"/>
</dbReference>
<gene>
    <name evidence="11" type="ORF">I7I52_06936</name>
</gene>
<keyword evidence="5 9" id="KW-1133">Transmembrane helix</keyword>
<evidence type="ECO:0000256" key="7">
    <source>
        <dbReference type="RuleBase" id="RU003346"/>
    </source>
</evidence>
<feature type="transmembrane region" description="Helical" evidence="9">
    <location>
        <begin position="460"/>
        <end position="478"/>
    </location>
</feature>
<evidence type="ECO:0000313" key="11">
    <source>
        <dbReference type="EMBL" id="KAG5296322.1"/>
    </source>
</evidence>
<feature type="transmembrane region" description="Helical" evidence="9">
    <location>
        <begin position="344"/>
        <end position="364"/>
    </location>
</feature>
<proteinExistence type="inferred from homology"/>
<accession>A0A8H7YUE1</accession>
<evidence type="ECO:0000256" key="4">
    <source>
        <dbReference type="ARBA" id="ARBA00022692"/>
    </source>
</evidence>
<dbReference type="PROSITE" id="PS50850">
    <property type="entry name" value="MFS"/>
    <property type="match status" value="1"/>
</dbReference>
<dbReference type="CDD" id="cd17356">
    <property type="entry name" value="MFS_HXT"/>
    <property type="match status" value="1"/>
</dbReference>
<sequence>MKEITNIYAIAALSVIGGGLFGFDISSMSAIISTSQYLCYFNEGPDYFGVVTESNPDGLRCSGPRPSTQGGITASMPGGSWVGALCSGYISDIFGRKRSIQVGSAFWIIGSIICAAAQNIGMLVAGRFINGFAVGICSAQVPVYISELAPPSRRGRLVGLQQWAITWGILIMFYLSYACTFIGPANGQTSFRLPWALQMIPGAFLLLGLFFLPESPRWLAKKGRWSETERIITAIHGKGDVGHPFVNAELGEISYFVKMEKTNDTTYFDLFKKNMIFRTHVGVFTQIWSQLTGMNVMMYYITYVFAMAGLRGNTLLVSSSIQFVINVVMTLPALIWVDKWGRRPTLIVGGLLMCTWMFATGGILGANGRFVPGGINGVRAVSWAVNPGFAAKAVVACTYLFVASFAPTWGPVSWIYPPELFPLRFRGKAVALCTSANWVFNFALSYFVPPAFENIQWRTYLIFGAFCAAMTIHVFLAFPETAGKSLEAVEEIFKSRTPAWKTHVTTKETIAAEHGEVEAKHTFAERTRKTRNAGMGNTPARGVGSDALSDNGDSENADEKPATSMLATRTESGSSCNP</sequence>
<dbReference type="InterPro" id="IPR003663">
    <property type="entry name" value="Sugar/inositol_transpt"/>
</dbReference>
<feature type="compositionally biased region" description="Polar residues" evidence="8">
    <location>
        <begin position="565"/>
        <end position="578"/>
    </location>
</feature>
<dbReference type="InterPro" id="IPR036259">
    <property type="entry name" value="MFS_trans_sf"/>
</dbReference>
<feature type="transmembrane region" description="Helical" evidence="9">
    <location>
        <begin position="315"/>
        <end position="337"/>
    </location>
</feature>
<evidence type="ECO:0000256" key="3">
    <source>
        <dbReference type="ARBA" id="ARBA00022448"/>
    </source>
</evidence>
<feature type="transmembrane region" description="Helical" evidence="9">
    <location>
        <begin position="393"/>
        <end position="417"/>
    </location>
</feature>
<evidence type="ECO:0000313" key="12">
    <source>
        <dbReference type="Proteomes" id="UP000670092"/>
    </source>
</evidence>
<dbReference type="VEuPathDB" id="FungiDB:I7I52_06936"/>
<dbReference type="Proteomes" id="UP000670092">
    <property type="component" value="Unassembled WGS sequence"/>
</dbReference>
<evidence type="ECO:0000256" key="6">
    <source>
        <dbReference type="ARBA" id="ARBA00023136"/>
    </source>
</evidence>
<dbReference type="OrthoDB" id="4142200at2759"/>
<feature type="transmembrane region" description="Helical" evidence="9">
    <location>
        <begin position="6"/>
        <end position="23"/>
    </location>
</feature>
<keyword evidence="3 7" id="KW-0813">Transport</keyword>
<organism evidence="11 12">
    <name type="scientific">Ajellomyces capsulatus</name>
    <name type="common">Darling's disease fungus</name>
    <name type="synonym">Histoplasma capsulatum</name>
    <dbReference type="NCBI Taxonomy" id="5037"/>
    <lineage>
        <taxon>Eukaryota</taxon>
        <taxon>Fungi</taxon>
        <taxon>Dikarya</taxon>
        <taxon>Ascomycota</taxon>
        <taxon>Pezizomycotina</taxon>
        <taxon>Eurotiomycetes</taxon>
        <taxon>Eurotiomycetidae</taxon>
        <taxon>Onygenales</taxon>
        <taxon>Ajellomycetaceae</taxon>
        <taxon>Histoplasma</taxon>
    </lineage>
</organism>
<dbReference type="GO" id="GO:0016020">
    <property type="term" value="C:membrane"/>
    <property type="evidence" value="ECO:0007669"/>
    <property type="project" value="UniProtKB-SubCell"/>
</dbReference>
<dbReference type="PANTHER" id="PTHR48022:SF7">
    <property type="entry name" value="MAJOR FACILITATOR SUPERFAMILY (MFS) PROFILE DOMAIN-CONTAINING PROTEIN-RELATED"/>
    <property type="match status" value="1"/>
</dbReference>
<keyword evidence="6 9" id="KW-0472">Membrane</keyword>
<dbReference type="PRINTS" id="PR00171">
    <property type="entry name" value="SUGRTRNSPORT"/>
</dbReference>
<feature type="transmembrane region" description="Helical" evidence="9">
    <location>
        <begin position="162"/>
        <end position="183"/>
    </location>
</feature>
<dbReference type="GO" id="GO:0005351">
    <property type="term" value="F:carbohydrate:proton symporter activity"/>
    <property type="evidence" value="ECO:0007669"/>
    <property type="project" value="TreeGrafter"/>
</dbReference>
<dbReference type="Gene3D" id="1.20.1250.20">
    <property type="entry name" value="MFS general substrate transporter like domains"/>
    <property type="match status" value="1"/>
</dbReference>
<name>A0A8H7YUE1_AJECA</name>
<keyword evidence="4 9" id="KW-0812">Transmembrane</keyword>
<feature type="transmembrane region" description="Helical" evidence="9">
    <location>
        <begin position="105"/>
        <end position="125"/>
    </location>
</feature>
<keyword evidence="11" id="KW-0762">Sugar transport</keyword>
<dbReference type="NCBIfam" id="TIGR00879">
    <property type="entry name" value="SP"/>
    <property type="match status" value="1"/>
</dbReference>
<evidence type="ECO:0000256" key="1">
    <source>
        <dbReference type="ARBA" id="ARBA00004141"/>
    </source>
</evidence>
<comment type="similarity">
    <text evidence="2 7">Belongs to the major facilitator superfamily. Sugar transporter (TC 2.A.1.1) family.</text>
</comment>
<feature type="region of interest" description="Disordered" evidence="8">
    <location>
        <begin position="527"/>
        <end position="578"/>
    </location>
</feature>
<reference evidence="11 12" key="1">
    <citation type="submission" date="2021-01" db="EMBL/GenBank/DDBJ databases">
        <title>Chromosome-level genome assembly of a human fungal pathogen reveals clustering of transcriptionally co-regulated genes.</title>
        <authorList>
            <person name="Voorhies M."/>
            <person name="Cohen S."/>
            <person name="Shea T.P."/>
            <person name="Petrus S."/>
            <person name="Munoz J.F."/>
            <person name="Poplawski S."/>
            <person name="Goldman W.E."/>
            <person name="Michael T."/>
            <person name="Cuomo C.A."/>
            <person name="Sil A."/>
            <person name="Beyhan S."/>
        </authorList>
    </citation>
    <scope>NUCLEOTIDE SEQUENCE [LARGE SCALE GENOMIC DNA]</scope>
    <source>
        <strain evidence="11 12">G184AR</strain>
    </source>
</reference>
<comment type="caution">
    <text evidence="11">The sequence shown here is derived from an EMBL/GenBank/DDBJ whole genome shotgun (WGS) entry which is preliminary data.</text>
</comment>
<dbReference type="AlphaFoldDB" id="A0A8H7YUE1"/>
<evidence type="ECO:0000256" key="5">
    <source>
        <dbReference type="ARBA" id="ARBA00022989"/>
    </source>
</evidence>
<dbReference type="FunFam" id="1.20.1250.20:FF:000026">
    <property type="entry name" value="MFS quinate transporter QutD"/>
    <property type="match status" value="1"/>
</dbReference>
<dbReference type="EMBL" id="JAEVHI010000003">
    <property type="protein sequence ID" value="KAG5296322.1"/>
    <property type="molecule type" value="Genomic_DNA"/>
</dbReference>
<evidence type="ECO:0000256" key="9">
    <source>
        <dbReference type="SAM" id="Phobius"/>
    </source>
</evidence>
<dbReference type="PANTHER" id="PTHR48022">
    <property type="entry name" value="PLASTIDIC GLUCOSE TRANSPORTER 4"/>
    <property type="match status" value="1"/>
</dbReference>